<evidence type="ECO:0000313" key="2">
    <source>
        <dbReference type="Proteomes" id="UP001066276"/>
    </source>
</evidence>
<dbReference type="InterPro" id="IPR021109">
    <property type="entry name" value="Peptidase_aspartic_dom_sf"/>
</dbReference>
<proteinExistence type="predicted"/>
<sequence length="333" mass="37526">MRCMLPNITPCPGKTSPAEKGEEEQVFLISVTNYLRKHRRPQPTCMIKVAGSTVKALIDKGALVNMMSVQQYHRLQPHPPLAPLSTKIFTYRSLTPLPLKGRMTVKVQAEGREINTTVHIFNREADALLGSQAAEERDPSLHHRPNSLVTDACWAEARYHPHIPRVAVRPIRPEQAQARRKEVNDKASKRRCAVSRDTGIGDQVIIKDRKPAWKFCTPYKPGLLTVTGVPRTMLTAEKGRDRVTQNVSWFRKATFVEPSDEPDSDDYFLDWSITGGQGQERENELPLAAGTTHPRQPVTSTLMAWDGEIRSQSARYNPPSSQRLRDFACSLML</sequence>
<name>A0AAV7TRP5_PLEWA</name>
<keyword evidence="2" id="KW-1185">Reference proteome</keyword>
<organism evidence="1 2">
    <name type="scientific">Pleurodeles waltl</name>
    <name type="common">Iberian ribbed newt</name>
    <dbReference type="NCBI Taxonomy" id="8319"/>
    <lineage>
        <taxon>Eukaryota</taxon>
        <taxon>Metazoa</taxon>
        <taxon>Chordata</taxon>
        <taxon>Craniata</taxon>
        <taxon>Vertebrata</taxon>
        <taxon>Euteleostomi</taxon>
        <taxon>Amphibia</taxon>
        <taxon>Batrachia</taxon>
        <taxon>Caudata</taxon>
        <taxon>Salamandroidea</taxon>
        <taxon>Salamandridae</taxon>
        <taxon>Pleurodelinae</taxon>
        <taxon>Pleurodeles</taxon>
    </lineage>
</organism>
<protein>
    <recommendedName>
        <fullName evidence="3">Peptidase A2 domain-containing protein</fullName>
    </recommendedName>
</protein>
<reference evidence="1" key="1">
    <citation type="journal article" date="2022" name="bioRxiv">
        <title>Sequencing and chromosome-scale assembly of the giantPleurodeles waltlgenome.</title>
        <authorList>
            <person name="Brown T."/>
            <person name="Elewa A."/>
            <person name="Iarovenko S."/>
            <person name="Subramanian E."/>
            <person name="Araus A.J."/>
            <person name="Petzold A."/>
            <person name="Susuki M."/>
            <person name="Suzuki K.-i.T."/>
            <person name="Hayashi T."/>
            <person name="Toyoda A."/>
            <person name="Oliveira C."/>
            <person name="Osipova E."/>
            <person name="Leigh N.D."/>
            <person name="Simon A."/>
            <person name="Yun M.H."/>
        </authorList>
    </citation>
    <scope>NUCLEOTIDE SEQUENCE</scope>
    <source>
        <strain evidence="1">20211129_DDA</strain>
        <tissue evidence="1">Liver</tissue>
    </source>
</reference>
<evidence type="ECO:0000313" key="1">
    <source>
        <dbReference type="EMBL" id="KAJ1179120.1"/>
    </source>
</evidence>
<dbReference type="AlphaFoldDB" id="A0AAV7TRP5"/>
<comment type="caution">
    <text evidence="1">The sequence shown here is derived from an EMBL/GenBank/DDBJ whole genome shotgun (WGS) entry which is preliminary data.</text>
</comment>
<evidence type="ECO:0008006" key="3">
    <source>
        <dbReference type="Google" id="ProtNLM"/>
    </source>
</evidence>
<accession>A0AAV7TRP5</accession>
<dbReference type="Proteomes" id="UP001066276">
    <property type="component" value="Chromosome 3_2"/>
</dbReference>
<gene>
    <name evidence="1" type="ORF">NDU88_004356</name>
</gene>
<dbReference type="Gene3D" id="2.40.70.10">
    <property type="entry name" value="Acid Proteases"/>
    <property type="match status" value="1"/>
</dbReference>
<dbReference type="EMBL" id="JANPWB010000006">
    <property type="protein sequence ID" value="KAJ1179120.1"/>
    <property type="molecule type" value="Genomic_DNA"/>
</dbReference>